<protein>
    <submittedName>
        <fullName evidence="3">Lysine 2-monooxygenase</fullName>
    </submittedName>
</protein>
<dbReference type="Pfam" id="PF01593">
    <property type="entry name" value="Amino_oxidase"/>
    <property type="match status" value="1"/>
</dbReference>
<keyword evidence="3" id="KW-0560">Oxidoreductase</keyword>
<dbReference type="Gene3D" id="1.10.405.40">
    <property type="match status" value="1"/>
</dbReference>
<keyword evidence="3" id="KW-0503">Monooxygenase</keyword>
<sequence>MRVTTSVGMAARSVDSVVDTTHRPVTIFGPDFPFAYDEWLAHPSGIGTVPASAYGTEVAVIGAGMAGMTAAYELMRMGLRPVVYEPDRIGGRLRSEPFVPGEPEVAELGGMRFPASSSTFFRYVDQFGLRTRPFPNPLTAAAGSTVLDLNGETLYAETLDDLPPIYRQISDAWDSALDRIAGFGALQDAIRHRDVGELKNRWNQLVTEWDDRSFYDFLATSKEFGELTFRHRELFGQVGFGTGGWDSDFGNSMLEILRVVLTNCDTDQHLIVGGCEQVPRSLWTDTPARITHWPVGTSLMSLHHGATKAGVAAIRRIDDDRIEVVDRYGDSREFRAVIATCQAWLLTTEIDCDESLFSQELWMALDRTRYMQSSKTFVMVDRPFWRDRDPDTGHETLSMTLTDRLTRGTYLFDNGPNRPGVICLSYSWMSDSLKMLPHSVDRRVDLALAALRKIYPDVDIAGHIVGKPITVSWEDDPHFLGAFKGALPGHYRYNTRMYGHFVQDSLPPAERGIFIAGDDVSFMPAWVEGAVQTGLNAVWGVMRHVGGATHPDNPGPGDRYPDIGPLDIGL</sequence>
<dbReference type="PANTHER" id="PTHR10742:SF410">
    <property type="entry name" value="LYSINE-SPECIFIC HISTONE DEMETHYLASE 2"/>
    <property type="match status" value="1"/>
</dbReference>
<evidence type="ECO:0000259" key="2">
    <source>
        <dbReference type="Pfam" id="PF01593"/>
    </source>
</evidence>
<dbReference type="SUPFAM" id="SSF51905">
    <property type="entry name" value="FAD/NAD(P)-binding domain"/>
    <property type="match status" value="1"/>
</dbReference>
<gene>
    <name evidence="3" type="ORF">SAMN05445060_2148</name>
</gene>
<evidence type="ECO:0000256" key="1">
    <source>
        <dbReference type="SAM" id="MobiDB-lite"/>
    </source>
</evidence>
<evidence type="ECO:0000313" key="4">
    <source>
        <dbReference type="Proteomes" id="UP000186218"/>
    </source>
</evidence>
<feature type="region of interest" description="Disordered" evidence="1">
    <location>
        <begin position="548"/>
        <end position="570"/>
    </location>
</feature>
<dbReference type="AlphaFoldDB" id="A0A1N7FKN5"/>
<proteinExistence type="predicted"/>
<name>A0A1N7FKN5_9NOCA</name>
<organism evidence="3 4">
    <name type="scientific">Williamsia sterculiae</name>
    <dbReference type="NCBI Taxonomy" id="1344003"/>
    <lineage>
        <taxon>Bacteria</taxon>
        <taxon>Bacillati</taxon>
        <taxon>Actinomycetota</taxon>
        <taxon>Actinomycetes</taxon>
        <taxon>Mycobacteriales</taxon>
        <taxon>Nocardiaceae</taxon>
        <taxon>Williamsia</taxon>
    </lineage>
</organism>
<accession>A0A1N7FKN5</accession>
<dbReference type="SUPFAM" id="SSF54373">
    <property type="entry name" value="FAD-linked reductases, C-terminal domain"/>
    <property type="match status" value="1"/>
</dbReference>
<dbReference type="InterPro" id="IPR036188">
    <property type="entry name" value="FAD/NAD-bd_sf"/>
</dbReference>
<dbReference type="InterPro" id="IPR050281">
    <property type="entry name" value="Flavin_monoamine_oxidase"/>
</dbReference>
<dbReference type="GO" id="GO:0004497">
    <property type="term" value="F:monooxygenase activity"/>
    <property type="evidence" value="ECO:0007669"/>
    <property type="project" value="UniProtKB-KW"/>
</dbReference>
<feature type="domain" description="Amine oxidase" evidence="2">
    <location>
        <begin position="65"/>
        <end position="540"/>
    </location>
</feature>
<dbReference type="PANTHER" id="PTHR10742">
    <property type="entry name" value="FLAVIN MONOAMINE OXIDASE"/>
    <property type="match status" value="1"/>
</dbReference>
<dbReference type="Gene3D" id="3.90.660.10">
    <property type="match status" value="1"/>
</dbReference>
<keyword evidence="4" id="KW-1185">Reference proteome</keyword>
<dbReference type="Proteomes" id="UP000186218">
    <property type="component" value="Unassembled WGS sequence"/>
</dbReference>
<dbReference type="Gene3D" id="3.50.50.60">
    <property type="entry name" value="FAD/NAD(P)-binding domain"/>
    <property type="match status" value="1"/>
</dbReference>
<evidence type="ECO:0000313" key="3">
    <source>
        <dbReference type="EMBL" id="SIS00827.1"/>
    </source>
</evidence>
<dbReference type="STRING" id="1344003.SAMN05445060_2148"/>
<reference evidence="3 4" key="1">
    <citation type="submission" date="2017-01" db="EMBL/GenBank/DDBJ databases">
        <authorList>
            <person name="Mah S.A."/>
            <person name="Swanson W.J."/>
            <person name="Moy G.W."/>
            <person name="Vacquier V.D."/>
        </authorList>
    </citation>
    <scope>NUCLEOTIDE SEQUENCE [LARGE SCALE GENOMIC DNA]</scope>
    <source>
        <strain evidence="3 4">CPCC 203464</strain>
    </source>
</reference>
<dbReference type="InterPro" id="IPR002937">
    <property type="entry name" value="Amino_oxidase"/>
</dbReference>
<dbReference type="EMBL" id="FTNT01000005">
    <property type="protein sequence ID" value="SIS00827.1"/>
    <property type="molecule type" value="Genomic_DNA"/>
</dbReference>